<dbReference type="Pfam" id="PF03947">
    <property type="entry name" value="Ribosomal_L2_C"/>
    <property type="match status" value="1"/>
</dbReference>
<dbReference type="InterPro" id="IPR008991">
    <property type="entry name" value="Translation_prot_SH3-like_sf"/>
</dbReference>
<comment type="similarity">
    <text evidence="1">Belongs to the universal ribosomal protein uL2 family.</text>
</comment>
<reference evidence="7" key="1">
    <citation type="submission" date="2021-02" db="EMBL/GenBank/DDBJ databases">
        <authorList>
            <person name="Dougan E. K."/>
            <person name="Rhodes N."/>
            <person name="Thang M."/>
            <person name="Chan C."/>
        </authorList>
    </citation>
    <scope>NUCLEOTIDE SEQUENCE</scope>
</reference>
<dbReference type="Proteomes" id="UP000626109">
    <property type="component" value="Unassembled WGS sequence"/>
</dbReference>
<feature type="transmembrane region" description="Helical" evidence="5">
    <location>
        <begin position="60"/>
        <end position="87"/>
    </location>
</feature>
<dbReference type="Gene3D" id="4.10.950.10">
    <property type="entry name" value="Ribosomal protein L2, domain 3"/>
    <property type="match status" value="1"/>
</dbReference>
<evidence type="ECO:0000313" key="7">
    <source>
        <dbReference type="EMBL" id="CAE8658006.1"/>
    </source>
</evidence>
<evidence type="ECO:0000259" key="6">
    <source>
        <dbReference type="SMART" id="SM01382"/>
    </source>
</evidence>
<evidence type="ECO:0000256" key="2">
    <source>
        <dbReference type="ARBA" id="ARBA00022980"/>
    </source>
</evidence>
<proteinExistence type="inferred from homology"/>
<evidence type="ECO:0000256" key="5">
    <source>
        <dbReference type="SAM" id="Phobius"/>
    </source>
</evidence>
<evidence type="ECO:0000256" key="3">
    <source>
        <dbReference type="ARBA" id="ARBA00023274"/>
    </source>
</evidence>
<dbReference type="GO" id="GO:0002181">
    <property type="term" value="P:cytoplasmic translation"/>
    <property type="evidence" value="ECO:0007669"/>
    <property type="project" value="TreeGrafter"/>
</dbReference>
<dbReference type="PANTHER" id="PTHR13691">
    <property type="entry name" value="RIBOSOMAL PROTEIN L2"/>
    <property type="match status" value="1"/>
</dbReference>
<feature type="domain" description="Large ribosomal subunit protein uL2 C-terminal" evidence="6">
    <location>
        <begin position="1"/>
        <end position="63"/>
    </location>
</feature>
<dbReference type="InterPro" id="IPR002171">
    <property type="entry name" value="Ribosomal_uL2"/>
</dbReference>
<keyword evidence="5" id="KW-0472">Membrane</keyword>
<dbReference type="InterPro" id="IPR014726">
    <property type="entry name" value="Ribosomal_uL2_dom3"/>
</dbReference>
<dbReference type="AlphaFoldDB" id="A0A813IXQ8"/>
<sequence length="91" mass="10189">MVVGHSDDGRKTRIRLPSGTRKTVPSTCRAVVGIVAGGGRMDKPMLKAGNNFHKYLVRSWYYYLSLLLVLLFVVVVVVVACCFVLFIRILF</sequence>
<dbReference type="Gene3D" id="2.30.30.30">
    <property type="match status" value="1"/>
</dbReference>
<keyword evidence="2" id="KW-0689">Ribosomal protein</keyword>
<organism evidence="7 8">
    <name type="scientific">Polarella glacialis</name>
    <name type="common">Dinoflagellate</name>
    <dbReference type="NCBI Taxonomy" id="89957"/>
    <lineage>
        <taxon>Eukaryota</taxon>
        <taxon>Sar</taxon>
        <taxon>Alveolata</taxon>
        <taxon>Dinophyceae</taxon>
        <taxon>Suessiales</taxon>
        <taxon>Suessiaceae</taxon>
        <taxon>Polarella</taxon>
    </lineage>
</organism>
<dbReference type="PANTHER" id="PTHR13691:SF16">
    <property type="entry name" value="LARGE RIBOSOMAL SUBUNIT PROTEIN UL2"/>
    <property type="match status" value="1"/>
</dbReference>
<dbReference type="InterPro" id="IPR014722">
    <property type="entry name" value="Rib_uL2_dom2"/>
</dbReference>
<dbReference type="EMBL" id="CAJNNW010015681">
    <property type="protein sequence ID" value="CAE8658006.1"/>
    <property type="molecule type" value="Genomic_DNA"/>
</dbReference>
<keyword evidence="5" id="KW-1133">Transmembrane helix</keyword>
<dbReference type="SMART" id="SM01382">
    <property type="entry name" value="Ribosomal_L2_C"/>
    <property type="match status" value="1"/>
</dbReference>
<feature type="compositionally biased region" description="Basic and acidic residues" evidence="4">
    <location>
        <begin position="1"/>
        <end position="11"/>
    </location>
</feature>
<accession>A0A813IXQ8</accession>
<dbReference type="InterPro" id="IPR022669">
    <property type="entry name" value="Ribosomal_uL2_C"/>
</dbReference>
<name>A0A813IXQ8_POLGL</name>
<comment type="caution">
    <text evidence="7">The sequence shown here is derived from an EMBL/GenBank/DDBJ whole genome shotgun (WGS) entry which is preliminary data.</text>
</comment>
<dbReference type="GO" id="GO:0003723">
    <property type="term" value="F:RNA binding"/>
    <property type="evidence" value="ECO:0007669"/>
    <property type="project" value="TreeGrafter"/>
</dbReference>
<evidence type="ECO:0000313" key="8">
    <source>
        <dbReference type="Proteomes" id="UP000626109"/>
    </source>
</evidence>
<evidence type="ECO:0000256" key="4">
    <source>
        <dbReference type="SAM" id="MobiDB-lite"/>
    </source>
</evidence>
<dbReference type="SUPFAM" id="SSF50104">
    <property type="entry name" value="Translation proteins SH3-like domain"/>
    <property type="match status" value="1"/>
</dbReference>
<dbReference type="GO" id="GO:0003735">
    <property type="term" value="F:structural constituent of ribosome"/>
    <property type="evidence" value="ECO:0007669"/>
    <property type="project" value="InterPro"/>
</dbReference>
<gene>
    <name evidence="7" type="ORF">PGLA2088_LOCUS13187</name>
</gene>
<dbReference type="GO" id="GO:0022625">
    <property type="term" value="C:cytosolic large ribosomal subunit"/>
    <property type="evidence" value="ECO:0007669"/>
    <property type="project" value="TreeGrafter"/>
</dbReference>
<keyword evidence="3" id="KW-0687">Ribonucleoprotein</keyword>
<protein>
    <recommendedName>
        <fullName evidence="6">Large ribosomal subunit protein uL2 C-terminal domain-containing protein</fullName>
    </recommendedName>
</protein>
<keyword evidence="5" id="KW-0812">Transmembrane</keyword>
<evidence type="ECO:0000256" key="1">
    <source>
        <dbReference type="ARBA" id="ARBA00005636"/>
    </source>
</evidence>
<feature type="region of interest" description="Disordered" evidence="4">
    <location>
        <begin position="1"/>
        <end position="22"/>
    </location>
</feature>